<reference evidence="2 3" key="1">
    <citation type="journal article" date="2015" name="Fungal Genet. Biol.">
        <title>Evolution of novel wood decay mechanisms in Agaricales revealed by the genome sequences of Fistulina hepatica and Cylindrobasidium torrendii.</title>
        <authorList>
            <person name="Floudas D."/>
            <person name="Held B.W."/>
            <person name="Riley R."/>
            <person name="Nagy L.G."/>
            <person name="Koehler G."/>
            <person name="Ransdell A.S."/>
            <person name="Younus H."/>
            <person name="Chow J."/>
            <person name="Chiniquy J."/>
            <person name="Lipzen A."/>
            <person name="Tritt A."/>
            <person name="Sun H."/>
            <person name="Haridas S."/>
            <person name="LaButti K."/>
            <person name="Ohm R.A."/>
            <person name="Kues U."/>
            <person name="Blanchette R.A."/>
            <person name="Grigoriev I.V."/>
            <person name="Minto R.E."/>
            <person name="Hibbett D.S."/>
        </authorList>
    </citation>
    <scope>NUCLEOTIDE SEQUENCE [LARGE SCALE GENOMIC DNA]</scope>
    <source>
        <strain evidence="2 3">ATCC 64428</strain>
    </source>
</reference>
<dbReference type="OrthoDB" id="10004862at2759"/>
<protein>
    <recommendedName>
        <fullName evidence="4">Oxidoreductase AflY</fullName>
    </recommendedName>
</protein>
<dbReference type="InterPro" id="IPR025337">
    <property type="entry name" value="Questin_oxidase-like"/>
</dbReference>
<dbReference type="EMBL" id="KN881647">
    <property type="protein sequence ID" value="KIY51855.1"/>
    <property type="molecule type" value="Genomic_DNA"/>
</dbReference>
<evidence type="ECO:0000256" key="1">
    <source>
        <dbReference type="ARBA" id="ARBA00023002"/>
    </source>
</evidence>
<proteinExistence type="predicted"/>
<dbReference type="PANTHER" id="PTHR35870:SF1">
    <property type="entry name" value="PROTEIN, PUTATIVE (AFU_ORTHOLOGUE AFUA_5G03330)-RELATED"/>
    <property type="match status" value="1"/>
</dbReference>
<dbReference type="Proteomes" id="UP000054144">
    <property type="component" value="Unassembled WGS sequence"/>
</dbReference>
<evidence type="ECO:0000313" key="2">
    <source>
        <dbReference type="EMBL" id="KIY51855.1"/>
    </source>
</evidence>
<dbReference type="PANTHER" id="PTHR35870">
    <property type="entry name" value="PROTEIN, PUTATIVE (AFU_ORTHOLOGUE AFUA_5G03330)-RELATED"/>
    <property type="match status" value="1"/>
</dbReference>
<keyword evidence="1" id="KW-0560">Oxidoreductase</keyword>
<dbReference type="Pfam" id="PF14027">
    <property type="entry name" value="Questin_oxidase"/>
    <property type="match status" value="1"/>
</dbReference>
<evidence type="ECO:0000313" key="3">
    <source>
        <dbReference type="Proteomes" id="UP000054144"/>
    </source>
</evidence>
<sequence length="455" mass="51249">MAPQTFAIAVKRLQLAQRGLLNLPGSTPESKARTERLLLQDFGQHHCFFNERGFHNHLSHHLLAIYDLGAPTSRIQVAYDAEAPHQRPIVLPGAERHEITQENWTNRLEEPTAYPDYLNFFSKRVSEVGPRSLLEQYIFAPQANGNGALMLVRFVSGLVHPLIQTGYGVEFGLDYMVAMGLSQTAAHGTTTADVYADHSSVPEINFSEEPSPSISQLFEEIYSSPILAPLLPYDPDALDSQRRQAFLRDPARVKELKRILNKWTFYRNSSDIDDKLKQCLVQSTLLLAATGLRDKRPGVRPRQDFFLMHLLTSSLFLRPLVLLLSDPIHKAQLLHAYLRVIALTTLLRGRPVIDVKALYDYPFDENSNVWPTVVENAIQHSDEHVPKVVRSLYHGAQLYGTEENVGVPGVDGVVFSRAAKILFDRLGWVSKGEKEGNWDHSALGWDEAWSSANKE</sequence>
<accession>A0A0D7AJ16</accession>
<evidence type="ECO:0008006" key="4">
    <source>
        <dbReference type="Google" id="ProtNLM"/>
    </source>
</evidence>
<gene>
    <name evidence="2" type="ORF">FISHEDRAFT_36181</name>
</gene>
<keyword evidence="3" id="KW-1185">Reference proteome</keyword>
<dbReference type="GO" id="GO:0016491">
    <property type="term" value="F:oxidoreductase activity"/>
    <property type="evidence" value="ECO:0007669"/>
    <property type="project" value="UniProtKB-KW"/>
</dbReference>
<name>A0A0D7AJ16_9AGAR</name>
<dbReference type="AlphaFoldDB" id="A0A0D7AJ16"/>
<organism evidence="2 3">
    <name type="scientific">Fistulina hepatica ATCC 64428</name>
    <dbReference type="NCBI Taxonomy" id="1128425"/>
    <lineage>
        <taxon>Eukaryota</taxon>
        <taxon>Fungi</taxon>
        <taxon>Dikarya</taxon>
        <taxon>Basidiomycota</taxon>
        <taxon>Agaricomycotina</taxon>
        <taxon>Agaricomycetes</taxon>
        <taxon>Agaricomycetidae</taxon>
        <taxon>Agaricales</taxon>
        <taxon>Fistulinaceae</taxon>
        <taxon>Fistulina</taxon>
    </lineage>
</organism>